<name>A0A1A8XYN7_9RHOO</name>
<evidence type="ECO:0008006" key="3">
    <source>
        <dbReference type="Google" id="ProtNLM"/>
    </source>
</evidence>
<dbReference type="AlphaFoldDB" id="A0A1A8XYN7"/>
<dbReference type="EMBL" id="FLQY01000276">
    <property type="protein sequence ID" value="SBT09811.1"/>
    <property type="molecule type" value="Genomic_DNA"/>
</dbReference>
<organism evidence="1 2">
    <name type="scientific">Candidatus Propionivibrio aalborgensis</name>
    <dbReference type="NCBI Taxonomy" id="1860101"/>
    <lineage>
        <taxon>Bacteria</taxon>
        <taxon>Pseudomonadati</taxon>
        <taxon>Pseudomonadota</taxon>
        <taxon>Betaproteobacteria</taxon>
        <taxon>Rhodocyclales</taxon>
        <taxon>Rhodocyclaceae</taxon>
        <taxon>Propionivibrio</taxon>
    </lineage>
</organism>
<accession>A0A1A8XYN7</accession>
<dbReference type="Pfam" id="PF11162">
    <property type="entry name" value="DUF2946"/>
    <property type="match status" value="1"/>
</dbReference>
<protein>
    <recommendedName>
        <fullName evidence="3">DUF2946 domain-containing protein</fullName>
    </recommendedName>
</protein>
<dbReference type="Proteomes" id="UP000199600">
    <property type="component" value="Unassembled WGS sequence"/>
</dbReference>
<evidence type="ECO:0000313" key="1">
    <source>
        <dbReference type="EMBL" id="SBT09811.1"/>
    </source>
</evidence>
<sequence length="138" mass="14454">MAHVNTNSSALFWHFRKRGRTFLVLGLLALALQLWASLGIMPKAGADGSVVGQICTVNGLITVQLPTAGPGDSVPSHDNHSDHSCCTYCGSTPTLLALAGPGAVSQALAFVARTWNDSGVNLPAGRYRLPPSHAPPHF</sequence>
<dbReference type="InterPro" id="IPR021333">
    <property type="entry name" value="DUF2946"/>
</dbReference>
<gene>
    <name evidence="1" type="ORF">PROAA_3470006</name>
</gene>
<evidence type="ECO:0000313" key="2">
    <source>
        <dbReference type="Proteomes" id="UP000199600"/>
    </source>
</evidence>
<keyword evidence="2" id="KW-1185">Reference proteome</keyword>
<proteinExistence type="predicted"/>
<reference evidence="1 2" key="1">
    <citation type="submission" date="2016-06" db="EMBL/GenBank/DDBJ databases">
        <authorList>
            <person name="Kjaerup R.B."/>
            <person name="Dalgaard T.S."/>
            <person name="Juul-Madsen H.R."/>
        </authorList>
    </citation>
    <scope>NUCLEOTIDE SEQUENCE [LARGE SCALE GENOMIC DNA]</scope>
    <source>
        <strain evidence="1">2</strain>
    </source>
</reference>